<gene>
    <name evidence="3" type="ORF">TUM18999_10810</name>
    <name evidence="4" type="ORF">TUM20286_31750</name>
</gene>
<dbReference type="AlphaFoldDB" id="A0A6J4DZL3"/>
<evidence type="ECO:0000313" key="3">
    <source>
        <dbReference type="EMBL" id="BCG22890.1"/>
    </source>
</evidence>
<evidence type="ECO:0000313" key="6">
    <source>
        <dbReference type="Proteomes" id="UP001054892"/>
    </source>
</evidence>
<organism evidence="3 5">
    <name type="scientific">Pseudomonas tohonis</name>
    <dbReference type="NCBI Taxonomy" id="2725477"/>
    <lineage>
        <taxon>Bacteria</taxon>
        <taxon>Pseudomonadati</taxon>
        <taxon>Pseudomonadota</taxon>
        <taxon>Gammaproteobacteria</taxon>
        <taxon>Pseudomonadales</taxon>
        <taxon>Pseudomonadaceae</taxon>
        <taxon>Pseudomonas</taxon>
    </lineage>
</organism>
<proteinExistence type="predicted"/>
<feature type="chain" id="PRO_5026668456" evidence="1">
    <location>
        <begin position="23"/>
        <end position="179"/>
    </location>
</feature>
<evidence type="ECO:0000256" key="1">
    <source>
        <dbReference type="SAM" id="SignalP"/>
    </source>
</evidence>
<dbReference type="InterPro" id="IPR053167">
    <property type="entry name" value="Spore_coat_component"/>
</dbReference>
<name>A0A6J4DZL3_9PSED</name>
<dbReference type="SMART" id="SM00972">
    <property type="entry name" value="SCPU"/>
    <property type="match status" value="1"/>
</dbReference>
<feature type="signal peptide" evidence="1">
    <location>
        <begin position="1"/>
        <end position="22"/>
    </location>
</feature>
<keyword evidence="3" id="KW-0167">Capsid protein</keyword>
<reference evidence="3 5" key="1">
    <citation type="submission" date="2020-05" db="EMBL/GenBank/DDBJ databases">
        <title>Characterization of novel class B3 metallo-beta-lactamase from novel Pseudomonas species.</title>
        <authorList>
            <person name="Yamada K."/>
            <person name="Aoki K."/>
            <person name="Ishii Y."/>
        </authorList>
    </citation>
    <scope>NUCLEOTIDE SEQUENCE [LARGE SCALE GENOMIC DNA]</scope>
    <source>
        <strain evidence="3 5">TUM18999</strain>
        <strain evidence="4 6">TUM20286</strain>
    </source>
</reference>
<dbReference type="Proteomes" id="UP000509383">
    <property type="component" value="Chromosome"/>
</dbReference>
<dbReference type="EMBL" id="AP023189">
    <property type="protein sequence ID" value="BCG22890.1"/>
    <property type="molecule type" value="Genomic_DNA"/>
</dbReference>
<feature type="domain" description="Spore coat protein U/FanG" evidence="2">
    <location>
        <begin position="29"/>
        <end position="176"/>
    </location>
</feature>
<keyword evidence="3" id="KW-0946">Virion</keyword>
<dbReference type="Pfam" id="PF05229">
    <property type="entry name" value="SCPU"/>
    <property type="match status" value="1"/>
</dbReference>
<keyword evidence="1" id="KW-0732">Signal</keyword>
<accession>A0A6J4DZL3</accession>
<keyword evidence="6" id="KW-1185">Reference proteome</keyword>
<protein>
    <submittedName>
        <fullName evidence="3">Spore coat protein U</fullName>
    </submittedName>
</protein>
<evidence type="ECO:0000313" key="4">
    <source>
        <dbReference type="EMBL" id="GJN53423.1"/>
    </source>
</evidence>
<dbReference type="KEGG" id="ptw:TUM18999_10810"/>
<dbReference type="Proteomes" id="UP001054892">
    <property type="component" value="Unassembled WGS sequence"/>
</dbReference>
<dbReference type="EMBL" id="BQKM01000006">
    <property type="protein sequence ID" value="GJN53423.1"/>
    <property type="molecule type" value="Genomic_DNA"/>
</dbReference>
<sequence length="179" mass="18076">MNRAQFLISSLVLLPLSSSLEAAGTVQGQLGIQLVIGAGCTVNNGSNNGSANTFGSIAFGTYPSLNSIIEAQSVGSSAGSSFGVTCNTGTNYSVALDSGLHATGNQRNMSAGATDVIAYNLYKEAARTTLWGNGSNGGTALAGTGTGANQELVVYGRVPPQTTPATGTYTDTVQVTITW</sequence>
<evidence type="ECO:0000259" key="2">
    <source>
        <dbReference type="Pfam" id="PF05229"/>
    </source>
</evidence>
<dbReference type="PANTHER" id="PTHR37089">
    <property type="entry name" value="PROTEIN U-RELATED"/>
    <property type="match status" value="1"/>
</dbReference>
<evidence type="ECO:0000313" key="5">
    <source>
        <dbReference type="Proteomes" id="UP000509383"/>
    </source>
</evidence>
<dbReference type="InterPro" id="IPR007893">
    <property type="entry name" value="Spore_coat_U/FanG"/>
</dbReference>